<name>A0A1W1HGQ7_9BACT</name>
<dbReference type="AlphaFoldDB" id="A0A1W1HGQ7"/>
<evidence type="ECO:0000313" key="1">
    <source>
        <dbReference type="EMBL" id="SLM31654.1"/>
    </source>
</evidence>
<keyword evidence="2" id="KW-1185">Reference proteome</keyword>
<dbReference type="RefSeq" id="WP_080800602.1">
    <property type="nucleotide sequence ID" value="NZ_LT828541.1"/>
</dbReference>
<dbReference type="Proteomes" id="UP000191931">
    <property type="component" value="Unassembled WGS sequence"/>
</dbReference>
<accession>A0A1W1HGQ7</accession>
<organism evidence="1 2">
    <name type="scientific">Desulfamplus magnetovallimortis</name>
    <dbReference type="NCBI Taxonomy" id="1246637"/>
    <lineage>
        <taxon>Bacteria</taxon>
        <taxon>Pseudomonadati</taxon>
        <taxon>Thermodesulfobacteriota</taxon>
        <taxon>Desulfobacteria</taxon>
        <taxon>Desulfobacterales</taxon>
        <taxon>Desulfobacteraceae</taxon>
        <taxon>Desulfamplus</taxon>
    </lineage>
</organism>
<reference evidence="1 2" key="1">
    <citation type="submission" date="2017-03" db="EMBL/GenBank/DDBJ databases">
        <authorList>
            <person name="Afonso C.L."/>
            <person name="Miller P.J."/>
            <person name="Scott M.A."/>
            <person name="Spackman E."/>
            <person name="Goraichik I."/>
            <person name="Dimitrov K.M."/>
            <person name="Suarez D.L."/>
            <person name="Swayne D.E."/>
        </authorList>
    </citation>
    <scope>NUCLEOTIDE SEQUENCE [LARGE SCALE GENOMIC DNA]</scope>
    <source>
        <strain evidence="1">PRJEB14757</strain>
    </source>
</reference>
<protein>
    <submittedName>
        <fullName evidence="1">Uncharacterized protein</fullName>
    </submittedName>
</protein>
<dbReference type="STRING" id="1246637.MTBBW1_410009"/>
<sequence length="69" mass="7888">MAKTEKKLRINIVDVKRANEKIKAYKGSLPTRTHLRIAEKISEAQIRAAFERASKRIGNLPKIDLRECA</sequence>
<gene>
    <name evidence="1" type="ORF">MTBBW1_410009</name>
</gene>
<dbReference type="EMBL" id="FWEV01000283">
    <property type="protein sequence ID" value="SLM31654.1"/>
    <property type="molecule type" value="Genomic_DNA"/>
</dbReference>
<proteinExistence type="predicted"/>
<evidence type="ECO:0000313" key="2">
    <source>
        <dbReference type="Proteomes" id="UP000191931"/>
    </source>
</evidence>